<protein>
    <recommendedName>
        <fullName evidence="7">TRAP transporter substrate-binding protein</fullName>
    </recommendedName>
</protein>
<dbReference type="PROSITE" id="PS51318">
    <property type="entry name" value="TAT"/>
    <property type="match status" value="1"/>
</dbReference>
<dbReference type="InterPro" id="IPR004682">
    <property type="entry name" value="TRAP_DctP"/>
</dbReference>
<comment type="caution">
    <text evidence="5">The sequence shown here is derived from an EMBL/GenBank/DDBJ whole genome shotgun (WGS) entry which is preliminary data.</text>
</comment>
<name>A0A370KZQ9_9HYPH</name>
<organism evidence="5 6">
    <name type="scientific">Bosea caraganae</name>
    <dbReference type="NCBI Taxonomy" id="2763117"/>
    <lineage>
        <taxon>Bacteria</taxon>
        <taxon>Pseudomonadati</taxon>
        <taxon>Pseudomonadota</taxon>
        <taxon>Alphaproteobacteria</taxon>
        <taxon>Hyphomicrobiales</taxon>
        <taxon>Boseaceae</taxon>
        <taxon>Bosea</taxon>
    </lineage>
</organism>
<evidence type="ECO:0000256" key="2">
    <source>
        <dbReference type="ARBA" id="ARBA00009023"/>
    </source>
</evidence>
<reference evidence="6" key="1">
    <citation type="submission" date="2018-07" db="EMBL/GenBank/DDBJ databases">
        <authorList>
            <person name="Safronova V.I."/>
            <person name="Chirak E.R."/>
            <person name="Sazanova A.L."/>
        </authorList>
    </citation>
    <scope>NUCLEOTIDE SEQUENCE [LARGE SCALE GENOMIC DNA]</scope>
    <source>
        <strain evidence="6">RCAM04685</strain>
    </source>
</reference>
<dbReference type="CDD" id="cd13603">
    <property type="entry name" value="PBP2_TRAP_Siap_TeaA_like"/>
    <property type="match status" value="1"/>
</dbReference>
<evidence type="ECO:0008006" key="7">
    <source>
        <dbReference type="Google" id="ProtNLM"/>
    </source>
</evidence>
<accession>A0A370KZQ9</accession>
<dbReference type="NCBIfam" id="TIGR00787">
    <property type="entry name" value="dctP"/>
    <property type="match status" value="1"/>
</dbReference>
<sequence length="345" mass="38190">MTMNRKDIHRTKGLNRRDALKLAAAAAGTVGLAMPAIGQSPVRLRFGHMVPANTVYHQAIQRFGDELAALSSNKFRLQIFPSSQLGPISEMLQSVQAGSLDFSMAVPAWYSNFVKPMDVFTLPYMIDSPVKLRTALEGEIGADISKMTEAVGLKVFGYWLLGPRHIVNRVRPVQKPADTVGLKLRVINSEVYMAAFKALGASPVAMDPSELYLALQQGVVDGFEYPLPDVVDQKMYEVAQYVSLDAHTMDFFLNATSPATWKKFAPEEQAMINQAMKKAMDWQWDAQPKDIERARATLEKVAKVNVITPENKALFVKATEQVHTQFEGKIGKAWLDKCSTALKGA</sequence>
<dbReference type="Pfam" id="PF03480">
    <property type="entry name" value="DctP"/>
    <property type="match status" value="1"/>
</dbReference>
<dbReference type="NCBIfam" id="NF037995">
    <property type="entry name" value="TRAP_S1"/>
    <property type="match status" value="1"/>
</dbReference>
<evidence type="ECO:0000256" key="3">
    <source>
        <dbReference type="ARBA" id="ARBA00022448"/>
    </source>
</evidence>
<evidence type="ECO:0000256" key="4">
    <source>
        <dbReference type="ARBA" id="ARBA00022729"/>
    </source>
</evidence>
<dbReference type="InterPro" id="IPR038404">
    <property type="entry name" value="TRAP_DctP_sf"/>
</dbReference>
<keyword evidence="3" id="KW-0813">Transport</keyword>
<dbReference type="InterPro" id="IPR019546">
    <property type="entry name" value="TAT_signal_bac_arc"/>
</dbReference>
<comment type="similarity">
    <text evidence="2">Belongs to the bacterial solute-binding protein 7 family.</text>
</comment>
<dbReference type="PANTHER" id="PTHR33376">
    <property type="match status" value="1"/>
</dbReference>
<comment type="subcellular location">
    <subcellularLocation>
        <location evidence="1">Cell envelope</location>
    </subcellularLocation>
</comment>
<dbReference type="PANTHER" id="PTHR33376:SF4">
    <property type="entry name" value="SIALIC ACID-BINDING PERIPLASMIC PROTEIN SIAP"/>
    <property type="match status" value="1"/>
</dbReference>
<proteinExistence type="inferred from homology"/>
<keyword evidence="4" id="KW-0732">Signal</keyword>
<dbReference type="Proteomes" id="UP000255207">
    <property type="component" value="Unassembled WGS sequence"/>
</dbReference>
<evidence type="ECO:0000313" key="6">
    <source>
        <dbReference type="Proteomes" id="UP000255207"/>
    </source>
</evidence>
<dbReference type="AlphaFoldDB" id="A0A370KZQ9"/>
<evidence type="ECO:0000256" key="1">
    <source>
        <dbReference type="ARBA" id="ARBA00004196"/>
    </source>
</evidence>
<dbReference type="PIRSF" id="PIRSF006470">
    <property type="entry name" value="DctB"/>
    <property type="match status" value="1"/>
</dbReference>
<gene>
    <name evidence="5" type="ORF">DWE98_24725</name>
</gene>
<dbReference type="GO" id="GO:0055085">
    <property type="term" value="P:transmembrane transport"/>
    <property type="evidence" value="ECO:0007669"/>
    <property type="project" value="InterPro"/>
</dbReference>
<dbReference type="NCBIfam" id="TIGR01409">
    <property type="entry name" value="TAT_signal_seq"/>
    <property type="match status" value="1"/>
</dbReference>
<dbReference type="OrthoDB" id="9803763at2"/>
<dbReference type="GO" id="GO:0030288">
    <property type="term" value="C:outer membrane-bounded periplasmic space"/>
    <property type="evidence" value="ECO:0007669"/>
    <property type="project" value="InterPro"/>
</dbReference>
<dbReference type="Gene3D" id="3.40.190.170">
    <property type="entry name" value="Bacterial extracellular solute-binding protein, family 7"/>
    <property type="match status" value="1"/>
</dbReference>
<evidence type="ECO:0000313" key="5">
    <source>
        <dbReference type="EMBL" id="RDJ20346.1"/>
    </source>
</evidence>
<dbReference type="InterPro" id="IPR018389">
    <property type="entry name" value="DctP_fam"/>
</dbReference>
<dbReference type="InterPro" id="IPR006311">
    <property type="entry name" value="TAT_signal"/>
</dbReference>
<keyword evidence="6" id="KW-1185">Reference proteome</keyword>
<dbReference type="EMBL" id="QQTP01000019">
    <property type="protein sequence ID" value="RDJ20346.1"/>
    <property type="molecule type" value="Genomic_DNA"/>
</dbReference>